<dbReference type="InterPro" id="IPR050765">
    <property type="entry name" value="Riboflavin_Biosynth_HTPR"/>
</dbReference>
<dbReference type="PANTHER" id="PTHR38011">
    <property type="entry name" value="DIHYDROFOLATE REDUCTASE FAMILY PROTEIN (AFU_ORTHOLOGUE AFUA_8G06820)"/>
    <property type="match status" value="1"/>
</dbReference>
<dbReference type="InterPro" id="IPR002734">
    <property type="entry name" value="RibDG_C"/>
</dbReference>
<dbReference type="EMBL" id="JBHLTG010000002">
    <property type="protein sequence ID" value="MFC0678283.1"/>
    <property type="molecule type" value="Genomic_DNA"/>
</dbReference>
<gene>
    <name evidence="2" type="ORF">ACFFGH_10570</name>
</gene>
<reference evidence="2 3" key="1">
    <citation type="submission" date="2024-09" db="EMBL/GenBank/DDBJ databases">
        <authorList>
            <person name="Sun Q."/>
            <person name="Mori K."/>
        </authorList>
    </citation>
    <scope>NUCLEOTIDE SEQUENCE [LARGE SCALE GENOMIC DNA]</scope>
    <source>
        <strain evidence="2 3">KCTC 23076</strain>
    </source>
</reference>
<dbReference type="Proteomes" id="UP001589896">
    <property type="component" value="Unassembled WGS sequence"/>
</dbReference>
<organism evidence="2 3">
    <name type="scientific">Lysobacter korlensis</name>
    <dbReference type="NCBI Taxonomy" id="553636"/>
    <lineage>
        <taxon>Bacteria</taxon>
        <taxon>Pseudomonadati</taxon>
        <taxon>Pseudomonadota</taxon>
        <taxon>Gammaproteobacteria</taxon>
        <taxon>Lysobacterales</taxon>
        <taxon>Lysobacteraceae</taxon>
        <taxon>Lysobacter</taxon>
    </lineage>
</organism>
<evidence type="ECO:0000259" key="1">
    <source>
        <dbReference type="Pfam" id="PF01872"/>
    </source>
</evidence>
<dbReference type="SUPFAM" id="SSF53597">
    <property type="entry name" value="Dihydrofolate reductase-like"/>
    <property type="match status" value="1"/>
</dbReference>
<dbReference type="Pfam" id="PF01872">
    <property type="entry name" value="RibD_C"/>
    <property type="match status" value="1"/>
</dbReference>
<accession>A0ABV6RQU0</accession>
<dbReference type="RefSeq" id="WP_386667991.1">
    <property type="nucleotide sequence ID" value="NZ_JBHLTG010000002.1"/>
</dbReference>
<evidence type="ECO:0000313" key="3">
    <source>
        <dbReference type="Proteomes" id="UP001589896"/>
    </source>
</evidence>
<sequence>MRTIIVTEFISLDGVIDSPGGGPHPHAGWTFKDVQFDESAYEIKGREQEEATALLLGRRSYDEFAPVWPQMEEFAEYNAMPKYVVSATLSDPEWNNTTVLRSLDDVAALKAADGGHILVHGSGSLVKSLVAAGLVDRFHLLVFPVVLGTGKRLFDDSVGIKARLRLTEHEAYSNGVVKAVYDVLP</sequence>
<protein>
    <submittedName>
        <fullName evidence="2">Dihydrofolate reductase family protein</fullName>
    </submittedName>
</protein>
<name>A0ABV6RQU0_9GAMM</name>
<dbReference type="PANTHER" id="PTHR38011:SF11">
    <property type="entry name" value="2,5-DIAMINO-6-RIBOSYLAMINO-4(3H)-PYRIMIDINONE 5'-PHOSPHATE REDUCTASE"/>
    <property type="match status" value="1"/>
</dbReference>
<keyword evidence="3" id="KW-1185">Reference proteome</keyword>
<proteinExistence type="predicted"/>
<evidence type="ECO:0000313" key="2">
    <source>
        <dbReference type="EMBL" id="MFC0678283.1"/>
    </source>
</evidence>
<dbReference type="InterPro" id="IPR024072">
    <property type="entry name" value="DHFR-like_dom_sf"/>
</dbReference>
<feature type="domain" description="Bacterial bifunctional deaminase-reductase C-terminal" evidence="1">
    <location>
        <begin position="2"/>
        <end position="177"/>
    </location>
</feature>
<comment type="caution">
    <text evidence="2">The sequence shown here is derived from an EMBL/GenBank/DDBJ whole genome shotgun (WGS) entry which is preliminary data.</text>
</comment>
<dbReference type="Gene3D" id="3.40.430.10">
    <property type="entry name" value="Dihydrofolate Reductase, subunit A"/>
    <property type="match status" value="1"/>
</dbReference>